<dbReference type="eggNOG" id="ENOG502ZG78">
    <property type="taxonomic scope" value="Bacteria"/>
</dbReference>
<dbReference type="OrthoDB" id="9894457at2"/>
<comment type="caution">
    <text evidence="1">The sequence shown here is derived from an EMBL/GenBank/DDBJ whole genome shotgun (WGS) entry which is preliminary data.</text>
</comment>
<proteinExistence type="predicted"/>
<sequence length="187" mass="21568">MGREAYRIGIKLSGNPAKEDVIKAFERLDAKKTNEGEFSDITMEILFRTEGYLEILLNNPAEHEAARNKIAYETGEIKSIPTPTAFDKLIVFMRFAKPNSVGIVDKIISLIKQFKQMIPIDMVKDFEANIKIDLDNYADFRERVLQAKQEFEGWHPKVEYPIRCRDVYKVILQKEGVKSIETSVRLP</sequence>
<gene>
    <name evidence="1" type="ORF">ALO_05670</name>
</gene>
<evidence type="ECO:0000313" key="2">
    <source>
        <dbReference type="Proteomes" id="UP000003240"/>
    </source>
</evidence>
<protein>
    <submittedName>
        <fullName evidence="1">AsnC family transcriptional regulator</fullName>
    </submittedName>
</protein>
<organism evidence="1 2">
    <name type="scientific">Acetonema longum DSM 6540</name>
    <dbReference type="NCBI Taxonomy" id="1009370"/>
    <lineage>
        <taxon>Bacteria</taxon>
        <taxon>Bacillati</taxon>
        <taxon>Bacillota</taxon>
        <taxon>Negativicutes</taxon>
        <taxon>Acetonemataceae</taxon>
        <taxon>Acetonema</taxon>
    </lineage>
</organism>
<dbReference type="RefSeq" id="WP_004093670.1">
    <property type="nucleotide sequence ID" value="NZ_AFGF01000043.1"/>
</dbReference>
<dbReference type="Proteomes" id="UP000003240">
    <property type="component" value="Unassembled WGS sequence"/>
</dbReference>
<dbReference type="AlphaFoldDB" id="F7NGF0"/>
<keyword evidence="2" id="KW-1185">Reference proteome</keyword>
<dbReference type="EMBL" id="AFGF01000043">
    <property type="protein sequence ID" value="EGO64882.1"/>
    <property type="molecule type" value="Genomic_DNA"/>
</dbReference>
<reference evidence="1 2" key="1">
    <citation type="journal article" date="2011" name="EMBO J.">
        <title>Structural diversity of bacterial flagellar motors.</title>
        <authorList>
            <person name="Chen S."/>
            <person name="Beeby M."/>
            <person name="Murphy G.E."/>
            <person name="Leadbetter J.R."/>
            <person name="Hendrixson D.R."/>
            <person name="Briegel A."/>
            <person name="Li Z."/>
            <person name="Shi J."/>
            <person name="Tocheva E.I."/>
            <person name="Muller A."/>
            <person name="Dobro M.J."/>
            <person name="Jensen G.J."/>
        </authorList>
    </citation>
    <scope>NUCLEOTIDE SEQUENCE [LARGE SCALE GENOMIC DNA]</scope>
    <source>
        <strain evidence="1 2">DSM 6540</strain>
    </source>
</reference>
<evidence type="ECO:0000313" key="1">
    <source>
        <dbReference type="EMBL" id="EGO64882.1"/>
    </source>
</evidence>
<name>F7NGF0_9FIRM</name>
<accession>F7NGF0</accession>